<comment type="pathway">
    <text evidence="1">Nucleotide-sugar biosynthesis; UDP-N-acetyl-alpha-D-glucosamine biosynthesis; N-acetyl-alpha-D-glucosamine 1-phosphate from alpha-D-glucosamine 6-phosphate (route I): step 1/2.</text>
</comment>
<dbReference type="GO" id="GO:0004343">
    <property type="term" value="F:glucosamine 6-phosphate N-acetyltransferase activity"/>
    <property type="evidence" value="ECO:0007669"/>
    <property type="project" value="UniProtKB-UniRule"/>
</dbReference>
<dbReference type="PANTHER" id="PTHR13355:SF11">
    <property type="entry name" value="GLUCOSAMINE 6-PHOSPHATE N-ACETYLTRANSFERASE"/>
    <property type="match status" value="1"/>
</dbReference>
<dbReference type="GO" id="GO:0006048">
    <property type="term" value="P:UDP-N-acetylglucosamine biosynthetic process"/>
    <property type="evidence" value="ECO:0007669"/>
    <property type="project" value="UniProtKB-UniRule"/>
</dbReference>
<accession>A1CNB8</accession>
<protein>
    <recommendedName>
        <fullName evidence="1">Glucosamine 6-phosphate N-acetyltransferase</fullName>
        <ecNumber evidence="1">2.3.1.4</ecNumber>
    </recommendedName>
</protein>
<dbReference type="Pfam" id="PF00583">
    <property type="entry name" value="Acetyltransf_1"/>
    <property type="match status" value="1"/>
</dbReference>
<dbReference type="eggNOG" id="ENOG502S8FT">
    <property type="taxonomic scope" value="Eukaryota"/>
</dbReference>
<dbReference type="UniPathway" id="UPA00113">
    <property type="reaction ID" value="UER00529"/>
</dbReference>
<dbReference type="Gene3D" id="3.40.630.30">
    <property type="match status" value="1"/>
</dbReference>
<evidence type="ECO:0000313" key="4">
    <source>
        <dbReference type="Proteomes" id="UP000006701"/>
    </source>
</evidence>
<dbReference type="OrthoDB" id="329272at2759"/>
<dbReference type="InterPro" id="IPR016181">
    <property type="entry name" value="Acyl_CoA_acyltransferase"/>
</dbReference>
<evidence type="ECO:0000259" key="2">
    <source>
        <dbReference type="PROSITE" id="PS51186"/>
    </source>
</evidence>
<dbReference type="VEuPathDB" id="FungiDB:ACLA_018430"/>
<keyword evidence="1" id="KW-0012">Acyltransferase</keyword>
<evidence type="ECO:0000256" key="1">
    <source>
        <dbReference type="RuleBase" id="RU365086"/>
    </source>
</evidence>
<dbReference type="PANTHER" id="PTHR13355">
    <property type="entry name" value="GLUCOSAMINE 6-PHOSPHATE N-ACETYLTRANSFERASE"/>
    <property type="match status" value="1"/>
</dbReference>
<dbReference type="GeneID" id="4700785"/>
<dbReference type="HOGENOM" id="CLU_056607_0_0_1"/>
<dbReference type="EMBL" id="DS027059">
    <property type="protein sequence ID" value="EAW07139.1"/>
    <property type="molecule type" value="Genomic_DNA"/>
</dbReference>
<dbReference type="Proteomes" id="UP000006701">
    <property type="component" value="Unassembled WGS sequence"/>
</dbReference>
<dbReference type="RefSeq" id="XP_001268565.1">
    <property type="nucleotide sequence ID" value="XM_001268564.1"/>
</dbReference>
<name>A1CNB8_ASPCL</name>
<feature type="domain" description="N-acetyltransferase" evidence="2">
    <location>
        <begin position="34"/>
        <end position="220"/>
    </location>
</feature>
<dbReference type="InterPro" id="IPR039143">
    <property type="entry name" value="GNPNAT1-like"/>
</dbReference>
<sequence length="222" mass="24541">MTSKNFKISLHPPPATTLILPTASNPQPPSNPPLLTDALTIRRKVFIEEQHCSADDEIDADDARTWHWVVYAPTADSAADTSTPVATIRLVPPPQPPHELLTQAEIDATQFPRYDFAHEPCVKLTRVAVLKGYRGLGLGRVLVEAALGWARSHAAEIQEAYGRVCGESGGEALVWTGLVLVHAQVQGEKMYARFGFETDDALGRWDEEGIEHVGMWRRIELE</sequence>
<comment type="catalytic activity">
    <reaction evidence="1">
        <text>D-glucosamine 6-phosphate + acetyl-CoA = N-acetyl-D-glucosamine 6-phosphate + CoA + H(+)</text>
        <dbReference type="Rhea" id="RHEA:10292"/>
        <dbReference type="ChEBI" id="CHEBI:15378"/>
        <dbReference type="ChEBI" id="CHEBI:57287"/>
        <dbReference type="ChEBI" id="CHEBI:57288"/>
        <dbReference type="ChEBI" id="CHEBI:57513"/>
        <dbReference type="ChEBI" id="CHEBI:58725"/>
        <dbReference type="EC" id="2.3.1.4"/>
    </reaction>
</comment>
<dbReference type="KEGG" id="act:ACLA_018430"/>
<evidence type="ECO:0000313" key="3">
    <source>
        <dbReference type="EMBL" id="EAW07139.1"/>
    </source>
</evidence>
<gene>
    <name evidence="3" type="ORF">ACLA_018430</name>
</gene>
<keyword evidence="1" id="KW-0808">Transferase</keyword>
<proteinExistence type="inferred from homology"/>
<dbReference type="AlphaFoldDB" id="A1CNB8"/>
<comment type="similarity">
    <text evidence="1">Belongs to the acetyltransferase family. GNA1 subfamily.</text>
</comment>
<reference evidence="3 4" key="1">
    <citation type="journal article" date="2008" name="PLoS Genet.">
        <title>Genomic islands in the pathogenic filamentous fungus Aspergillus fumigatus.</title>
        <authorList>
            <person name="Fedorova N.D."/>
            <person name="Khaldi N."/>
            <person name="Joardar V.S."/>
            <person name="Maiti R."/>
            <person name="Amedeo P."/>
            <person name="Anderson M.J."/>
            <person name="Crabtree J."/>
            <person name="Silva J.C."/>
            <person name="Badger J.H."/>
            <person name="Albarraq A."/>
            <person name="Angiuoli S."/>
            <person name="Bussey H."/>
            <person name="Bowyer P."/>
            <person name="Cotty P.J."/>
            <person name="Dyer P.S."/>
            <person name="Egan A."/>
            <person name="Galens K."/>
            <person name="Fraser-Liggett C.M."/>
            <person name="Haas B.J."/>
            <person name="Inman J.M."/>
            <person name="Kent R."/>
            <person name="Lemieux S."/>
            <person name="Malavazi I."/>
            <person name="Orvis J."/>
            <person name="Roemer T."/>
            <person name="Ronning C.M."/>
            <person name="Sundaram J.P."/>
            <person name="Sutton G."/>
            <person name="Turner G."/>
            <person name="Venter J.C."/>
            <person name="White O.R."/>
            <person name="Whitty B.R."/>
            <person name="Youngman P."/>
            <person name="Wolfe K.H."/>
            <person name="Goldman G.H."/>
            <person name="Wortman J.R."/>
            <person name="Jiang B."/>
            <person name="Denning D.W."/>
            <person name="Nierman W.C."/>
        </authorList>
    </citation>
    <scope>NUCLEOTIDE SEQUENCE [LARGE SCALE GENOMIC DNA]</scope>
    <source>
        <strain evidence="4">ATCC 1007 / CBS 513.65 / DSM 816 / NCTC 3887 / NRRL 1</strain>
    </source>
</reference>
<dbReference type="InterPro" id="IPR000182">
    <property type="entry name" value="GNAT_dom"/>
</dbReference>
<dbReference type="CDD" id="cd04301">
    <property type="entry name" value="NAT_SF"/>
    <property type="match status" value="1"/>
</dbReference>
<dbReference type="PROSITE" id="PS51186">
    <property type="entry name" value="GNAT"/>
    <property type="match status" value="1"/>
</dbReference>
<keyword evidence="4" id="KW-1185">Reference proteome</keyword>
<organism evidence="3 4">
    <name type="scientific">Aspergillus clavatus (strain ATCC 1007 / CBS 513.65 / DSM 816 / NCTC 3887 / NRRL 1 / QM 1276 / 107)</name>
    <dbReference type="NCBI Taxonomy" id="344612"/>
    <lineage>
        <taxon>Eukaryota</taxon>
        <taxon>Fungi</taxon>
        <taxon>Dikarya</taxon>
        <taxon>Ascomycota</taxon>
        <taxon>Pezizomycotina</taxon>
        <taxon>Eurotiomycetes</taxon>
        <taxon>Eurotiomycetidae</taxon>
        <taxon>Eurotiales</taxon>
        <taxon>Aspergillaceae</taxon>
        <taxon>Aspergillus</taxon>
        <taxon>Aspergillus subgen. Fumigati</taxon>
    </lineage>
</organism>
<dbReference type="SUPFAM" id="SSF55729">
    <property type="entry name" value="Acyl-CoA N-acyltransferases (Nat)"/>
    <property type="match status" value="1"/>
</dbReference>
<dbReference type="EC" id="2.3.1.4" evidence="1"/>
<dbReference type="OMA" id="RSCHWVV"/>